<dbReference type="SUPFAM" id="SSF47175">
    <property type="entry name" value="Cytochromes"/>
    <property type="match status" value="1"/>
</dbReference>
<evidence type="ECO:0000256" key="3">
    <source>
        <dbReference type="ARBA" id="ARBA00022723"/>
    </source>
</evidence>
<keyword evidence="5 6" id="KW-0408">Iron</keyword>
<keyword evidence="2 6" id="KW-0349">Heme</keyword>
<accession>A0ABS7A8D9</accession>
<feature type="chain" id="PRO_5045718590" evidence="7">
    <location>
        <begin position="23"/>
        <end position="145"/>
    </location>
</feature>
<evidence type="ECO:0000313" key="10">
    <source>
        <dbReference type="Proteomes" id="UP001196565"/>
    </source>
</evidence>
<protein>
    <submittedName>
        <fullName evidence="9">Cytochrome c</fullName>
    </submittedName>
</protein>
<dbReference type="InterPro" id="IPR012127">
    <property type="entry name" value="Cyt_c_prime"/>
</dbReference>
<dbReference type="PROSITE" id="PS51007">
    <property type="entry name" value="CYTC"/>
    <property type="match status" value="1"/>
</dbReference>
<evidence type="ECO:0000256" key="4">
    <source>
        <dbReference type="ARBA" id="ARBA00022982"/>
    </source>
</evidence>
<sequence length="145" mass="14954">MKSGLIAGVAVALLGLLGSALAQDVITQRREGMRTEGRQMEAIKAVLDARGDTRPLVERVDTIAGFYRNLQALYPAGSGTGATRALPAIWSDPAGFEAARNTIVTALGTLRTAAASGDVAATQAAFNQVGAACAACHRAYRGPAR</sequence>
<evidence type="ECO:0000313" key="9">
    <source>
        <dbReference type="EMBL" id="MBW6398541.1"/>
    </source>
</evidence>
<evidence type="ECO:0000259" key="8">
    <source>
        <dbReference type="PROSITE" id="PS51007"/>
    </source>
</evidence>
<proteinExistence type="predicted"/>
<keyword evidence="4" id="KW-0249">Electron transport</keyword>
<dbReference type="InterPro" id="IPR002321">
    <property type="entry name" value="Cyt_c_II"/>
</dbReference>
<dbReference type="Proteomes" id="UP001196565">
    <property type="component" value="Unassembled WGS sequence"/>
</dbReference>
<dbReference type="RefSeq" id="WP_219763167.1">
    <property type="nucleotide sequence ID" value="NZ_JAHYBZ010000004.1"/>
</dbReference>
<organism evidence="9 10">
    <name type="scientific">Roseomonas alba</name>
    <dbReference type="NCBI Taxonomy" id="2846776"/>
    <lineage>
        <taxon>Bacteria</taxon>
        <taxon>Pseudomonadati</taxon>
        <taxon>Pseudomonadota</taxon>
        <taxon>Alphaproteobacteria</taxon>
        <taxon>Acetobacterales</taxon>
        <taxon>Roseomonadaceae</taxon>
        <taxon>Roseomonas</taxon>
    </lineage>
</organism>
<evidence type="ECO:0000256" key="6">
    <source>
        <dbReference type="PROSITE-ProRule" id="PRU00433"/>
    </source>
</evidence>
<dbReference type="PROSITE" id="PS51009">
    <property type="entry name" value="CYTCII"/>
    <property type="match status" value="1"/>
</dbReference>
<keyword evidence="10" id="KW-1185">Reference proteome</keyword>
<dbReference type="InterPro" id="IPR009056">
    <property type="entry name" value="Cyt_c-like_dom"/>
</dbReference>
<keyword evidence="7" id="KW-0732">Signal</keyword>
<dbReference type="EMBL" id="JAHYBZ010000004">
    <property type="protein sequence ID" value="MBW6398541.1"/>
    <property type="molecule type" value="Genomic_DNA"/>
</dbReference>
<dbReference type="InterPro" id="IPR010980">
    <property type="entry name" value="Cyt_c/b562"/>
</dbReference>
<dbReference type="PRINTS" id="PR00608">
    <property type="entry name" value="CYTCHROMECII"/>
</dbReference>
<reference evidence="9 10" key="1">
    <citation type="submission" date="2021-07" db="EMBL/GenBank/DDBJ databases">
        <authorList>
            <person name="So Y."/>
        </authorList>
    </citation>
    <scope>NUCLEOTIDE SEQUENCE [LARGE SCALE GENOMIC DNA]</scope>
    <source>
        <strain evidence="9 10">HJA6</strain>
    </source>
</reference>
<dbReference type="Pfam" id="PF01322">
    <property type="entry name" value="Cytochrom_C_2"/>
    <property type="match status" value="1"/>
</dbReference>
<evidence type="ECO:0000256" key="5">
    <source>
        <dbReference type="ARBA" id="ARBA00023004"/>
    </source>
</evidence>
<evidence type="ECO:0000256" key="2">
    <source>
        <dbReference type="ARBA" id="ARBA00022617"/>
    </source>
</evidence>
<feature type="signal peptide" evidence="7">
    <location>
        <begin position="1"/>
        <end position="22"/>
    </location>
</feature>
<evidence type="ECO:0000256" key="1">
    <source>
        <dbReference type="ARBA" id="ARBA00022448"/>
    </source>
</evidence>
<dbReference type="Gene3D" id="1.20.120.10">
    <property type="entry name" value="Cytochrome c/b562"/>
    <property type="match status" value="1"/>
</dbReference>
<evidence type="ECO:0000256" key="7">
    <source>
        <dbReference type="SAM" id="SignalP"/>
    </source>
</evidence>
<gene>
    <name evidence="9" type="ORF">KPL78_11815</name>
</gene>
<feature type="domain" description="Cytochrome c" evidence="8">
    <location>
        <begin position="117"/>
        <end position="145"/>
    </location>
</feature>
<comment type="caution">
    <text evidence="9">The sequence shown here is derived from an EMBL/GenBank/DDBJ whole genome shotgun (WGS) entry which is preliminary data.</text>
</comment>
<dbReference type="PIRSF" id="PIRSF000027">
    <property type="entry name" value="Cytc_c_prime"/>
    <property type="match status" value="1"/>
</dbReference>
<keyword evidence="1" id="KW-0813">Transport</keyword>
<dbReference type="InterPro" id="IPR015984">
    <property type="entry name" value="Cyt_c_prime_subgr"/>
</dbReference>
<keyword evidence="3 6" id="KW-0479">Metal-binding</keyword>
<name>A0ABS7A8D9_9PROT</name>